<dbReference type="InterPro" id="IPR027417">
    <property type="entry name" value="P-loop_NTPase"/>
</dbReference>
<dbReference type="GO" id="GO:0004016">
    <property type="term" value="F:adenylate cyclase activity"/>
    <property type="evidence" value="ECO:0007669"/>
    <property type="project" value="UniProtKB-ARBA"/>
</dbReference>
<reference evidence="5 6" key="1">
    <citation type="submission" date="2016-06" db="EMBL/GenBank/DDBJ databases">
        <authorList>
            <person name="Kjaerup R.B."/>
            <person name="Dalgaard T.S."/>
            <person name="Juul-Madsen H.R."/>
        </authorList>
    </citation>
    <scope>NUCLEOTIDE SEQUENCE [LARGE SCALE GENOMIC DNA]</scope>
    <source>
        <strain evidence="5 6">DSM 45097</strain>
    </source>
</reference>
<feature type="region of interest" description="Disordered" evidence="3">
    <location>
        <begin position="627"/>
        <end position="669"/>
    </location>
</feature>
<dbReference type="CDD" id="cd07302">
    <property type="entry name" value="CHD"/>
    <property type="match status" value="1"/>
</dbReference>
<name>A0A1C5IWY1_9ACTN</name>
<dbReference type="RefSeq" id="WP_231926568.1">
    <property type="nucleotide sequence ID" value="NZ_JBHLYF010000023.1"/>
</dbReference>
<proteinExistence type="predicted"/>
<evidence type="ECO:0000256" key="1">
    <source>
        <dbReference type="ARBA" id="ARBA00022741"/>
    </source>
</evidence>
<dbReference type="SUPFAM" id="SSF55073">
    <property type="entry name" value="Nucleotide cyclase"/>
    <property type="match status" value="1"/>
</dbReference>
<dbReference type="PANTHER" id="PTHR16305:SF28">
    <property type="entry name" value="GUANYLATE CYCLASE DOMAIN-CONTAINING PROTEIN"/>
    <property type="match status" value="1"/>
</dbReference>
<evidence type="ECO:0000259" key="4">
    <source>
        <dbReference type="PROSITE" id="PS50125"/>
    </source>
</evidence>
<evidence type="ECO:0000256" key="2">
    <source>
        <dbReference type="ARBA" id="ARBA00022840"/>
    </source>
</evidence>
<sequence length="669" mass="69037">MSTLVTGPEPETSIRWPAPEERRTVSVLFADIVGSTALVERLDPEDVRALQRDYFDTVAAVLRRWGATVEKYVGDAVMALFGAGRSDGFDAYRAVRAGLEIQRVLDGRPLAGGSAVRIRVGVATGEVLVDVPATRDGAHGTASGAVITTAARLQEYAPPGAVALCPATHRATVDLVEQRPLVSTSIAGRTMPLWRAVGTAAPRRARHQGPLVGRRRELASAGDEILRALRDRRPGRVALVGLSGSGRSRLLHELARTVSTVDGVPVRWIVAHCPPYPEQPLAPLAGLVRDLTGVGAGEPPAVVRRRLAEALGGLLPPALGEAAVPALADLLAAAEGTGTAGRGSTVCRQVLLALAAGQPVVVAVDDADRAGPALGRFLRVLLAEATLGRARLAVVTTHGPDRAEPLTTGDRVHRVPLPALGAVDTGRLLRHLLDRTGRPAALARLLVSQVGGNPGVAQAYVRALAEEGAPATPGAAVPERVRRIADARLDRLDGAQRAVLAAATVLGTGVTGTAVDRLLGWSPGRAAGMLRLLVAAGLLRRSRRGGHLLTEPALGRVAHGRLPRRVQAELARRARRRTAPTGTATVAADVTTVPADVAAGATAANGQPAAVSAGHPAAVIAGPVGPAGPPSWARPSWSGPVGAARPARRTARRTGRVPRAAPASGLTAA</sequence>
<dbReference type="GO" id="GO:0005737">
    <property type="term" value="C:cytoplasm"/>
    <property type="evidence" value="ECO:0007669"/>
    <property type="project" value="TreeGrafter"/>
</dbReference>
<dbReference type="AlphaFoldDB" id="A0A1C5IWY1"/>
<dbReference type="InterPro" id="IPR003593">
    <property type="entry name" value="AAA+_ATPase"/>
</dbReference>
<dbReference type="Gene3D" id="3.30.70.1230">
    <property type="entry name" value="Nucleotide cyclase"/>
    <property type="match status" value="1"/>
</dbReference>
<gene>
    <name evidence="5" type="ORF">GA0074704_3898</name>
</gene>
<dbReference type="Pfam" id="PF13191">
    <property type="entry name" value="AAA_16"/>
    <property type="match status" value="1"/>
</dbReference>
<keyword evidence="2" id="KW-0067">ATP-binding</keyword>
<dbReference type="PROSITE" id="PS50125">
    <property type="entry name" value="GUANYLATE_CYCLASE_2"/>
    <property type="match status" value="1"/>
</dbReference>
<feature type="domain" description="Guanylate cyclase" evidence="4">
    <location>
        <begin position="26"/>
        <end position="154"/>
    </location>
</feature>
<dbReference type="SUPFAM" id="SSF52540">
    <property type="entry name" value="P-loop containing nucleoside triphosphate hydrolases"/>
    <property type="match status" value="1"/>
</dbReference>
<accession>A0A1C5IWY1</accession>
<dbReference type="SMART" id="SM00044">
    <property type="entry name" value="CYCc"/>
    <property type="match status" value="1"/>
</dbReference>
<dbReference type="InterPro" id="IPR001054">
    <property type="entry name" value="A/G_cyclase"/>
</dbReference>
<evidence type="ECO:0000313" key="6">
    <source>
        <dbReference type="Proteomes" id="UP000198210"/>
    </source>
</evidence>
<protein>
    <submittedName>
        <fullName evidence="5">AAA ATPase domain-containing protein</fullName>
    </submittedName>
</protein>
<dbReference type="Pfam" id="PF00211">
    <property type="entry name" value="Guanylate_cyc"/>
    <property type="match status" value="1"/>
</dbReference>
<feature type="compositionally biased region" description="Basic residues" evidence="3">
    <location>
        <begin position="646"/>
        <end position="656"/>
    </location>
</feature>
<keyword evidence="6" id="KW-1185">Reference proteome</keyword>
<dbReference type="SMART" id="SM00382">
    <property type="entry name" value="AAA"/>
    <property type="match status" value="1"/>
</dbReference>
<evidence type="ECO:0000256" key="3">
    <source>
        <dbReference type="SAM" id="MobiDB-lite"/>
    </source>
</evidence>
<dbReference type="Proteomes" id="UP000198210">
    <property type="component" value="Chromosome I"/>
</dbReference>
<dbReference type="GO" id="GO:0035556">
    <property type="term" value="P:intracellular signal transduction"/>
    <property type="evidence" value="ECO:0007669"/>
    <property type="project" value="InterPro"/>
</dbReference>
<dbReference type="PANTHER" id="PTHR16305">
    <property type="entry name" value="TESTICULAR SOLUBLE ADENYLYL CYCLASE"/>
    <property type="match status" value="1"/>
</dbReference>
<evidence type="ECO:0000313" key="5">
    <source>
        <dbReference type="EMBL" id="SCG62887.1"/>
    </source>
</evidence>
<dbReference type="EMBL" id="LT607751">
    <property type="protein sequence ID" value="SCG62887.1"/>
    <property type="molecule type" value="Genomic_DNA"/>
</dbReference>
<dbReference type="GO" id="GO:0005524">
    <property type="term" value="F:ATP binding"/>
    <property type="evidence" value="ECO:0007669"/>
    <property type="project" value="UniProtKB-KW"/>
</dbReference>
<dbReference type="GO" id="GO:0009190">
    <property type="term" value="P:cyclic nucleotide biosynthetic process"/>
    <property type="evidence" value="ECO:0007669"/>
    <property type="project" value="InterPro"/>
</dbReference>
<dbReference type="InterPro" id="IPR029787">
    <property type="entry name" value="Nucleotide_cyclase"/>
</dbReference>
<dbReference type="InterPro" id="IPR041664">
    <property type="entry name" value="AAA_16"/>
</dbReference>
<organism evidence="5 6">
    <name type="scientific">Micromonospora siamensis</name>
    <dbReference type="NCBI Taxonomy" id="299152"/>
    <lineage>
        <taxon>Bacteria</taxon>
        <taxon>Bacillati</taxon>
        <taxon>Actinomycetota</taxon>
        <taxon>Actinomycetes</taxon>
        <taxon>Micromonosporales</taxon>
        <taxon>Micromonosporaceae</taxon>
        <taxon>Micromonospora</taxon>
    </lineage>
</organism>
<keyword evidence="1" id="KW-0547">Nucleotide-binding</keyword>